<protein>
    <recommendedName>
        <fullName evidence="3">ParB/Sulfiredoxin domain-containing protein</fullName>
    </recommendedName>
</protein>
<reference evidence="1 2" key="1">
    <citation type="journal article" date="2016" name="Nat. Commun.">
        <title>Thousands of microbial genomes shed light on interconnected biogeochemical processes in an aquifer system.</title>
        <authorList>
            <person name="Anantharaman K."/>
            <person name="Brown C.T."/>
            <person name="Hug L.A."/>
            <person name="Sharon I."/>
            <person name="Castelle C.J."/>
            <person name="Probst A.J."/>
            <person name="Thomas B.C."/>
            <person name="Singh A."/>
            <person name="Wilkins M.J."/>
            <person name="Karaoz U."/>
            <person name="Brodie E.L."/>
            <person name="Williams K.H."/>
            <person name="Hubbard S.S."/>
            <person name="Banfield J.F."/>
        </authorList>
    </citation>
    <scope>NUCLEOTIDE SEQUENCE [LARGE SCALE GENOMIC DNA]</scope>
</reference>
<dbReference type="SUPFAM" id="SSF110849">
    <property type="entry name" value="ParB/Sulfiredoxin"/>
    <property type="match status" value="1"/>
</dbReference>
<dbReference type="Proteomes" id="UP000176751">
    <property type="component" value="Unassembled WGS sequence"/>
</dbReference>
<gene>
    <name evidence="1" type="ORF">A2196_00825</name>
</gene>
<name>A0A1F5HAP6_9BACT</name>
<organism evidence="1 2">
    <name type="scientific">Candidatus Curtissbacteria bacterium RIFOXYA1_FULL_41_14</name>
    <dbReference type="NCBI Taxonomy" id="1797737"/>
    <lineage>
        <taxon>Bacteria</taxon>
        <taxon>Candidatus Curtissiibacteriota</taxon>
    </lineage>
</organism>
<proteinExistence type="predicted"/>
<comment type="caution">
    <text evidence="1">The sequence shown here is derived from an EMBL/GenBank/DDBJ whole genome shotgun (WGS) entry which is preliminary data.</text>
</comment>
<accession>A0A1F5HAP6</accession>
<sequence>MPAKTKMIETFLSVLKNKKSLPNSIKKFYEFFLIKKAFLSPTGQISARSLLLGAKIQNALSLQKIKFHPQLKNSLLVSFLKDIDKGKKINSTNYYRFLSKYGGADFANIRTKSFEKLYREAQRGEELKPILVYEDISDWKGYLPDFPKGNIIKGNKNGYVIFDGHHRGSILIQLGYRKIPVKFIKKDPLVDLLKFI</sequence>
<dbReference type="Gene3D" id="3.90.1530.10">
    <property type="entry name" value="Conserved hypothetical protein from pyrococcus furiosus pfu- 392566-001, ParB domain"/>
    <property type="match status" value="1"/>
</dbReference>
<evidence type="ECO:0000313" key="2">
    <source>
        <dbReference type="Proteomes" id="UP000176751"/>
    </source>
</evidence>
<dbReference type="STRING" id="1797737.A2196_00825"/>
<dbReference type="InterPro" id="IPR036086">
    <property type="entry name" value="ParB/Sulfiredoxin_sf"/>
</dbReference>
<dbReference type="EMBL" id="MFCA01000029">
    <property type="protein sequence ID" value="OGE01237.1"/>
    <property type="molecule type" value="Genomic_DNA"/>
</dbReference>
<evidence type="ECO:0000313" key="1">
    <source>
        <dbReference type="EMBL" id="OGE01237.1"/>
    </source>
</evidence>
<evidence type="ECO:0008006" key="3">
    <source>
        <dbReference type="Google" id="ProtNLM"/>
    </source>
</evidence>
<dbReference type="AlphaFoldDB" id="A0A1F5HAP6"/>